<evidence type="ECO:0000313" key="3">
    <source>
        <dbReference type="Proteomes" id="UP000315995"/>
    </source>
</evidence>
<proteinExistence type="predicted"/>
<reference evidence="2 3" key="1">
    <citation type="submission" date="2019-06" db="EMBL/GenBank/DDBJ databases">
        <title>Persicimonas caeni gen. nov., sp. nov., a predatory bacterium isolated from solar saltern.</title>
        <authorList>
            <person name="Wang S."/>
        </authorList>
    </citation>
    <scope>NUCLEOTIDE SEQUENCE [LARGE SCALE GENOMIC DNA]</scope>
    <source>
        <strain evidence="2 3">YN101</strain>
    </source>
</reference>
<sequence length="1113" mass="125109">MQEHARKEQLFELQKAWAVALSGRPRIVFVDGPDAVGKRALVNSFLDMIRDQKTTDKRPLVGRGSCFEIGGWSEPLRVAWDGLAGLLEGRASESAGVDFGCLSAVSELSAVVPDAHISRVGTSLASVVCDDSGHVRIPRDKYLASPEILIRDSLLTLASEYPVALFLDELELADAATLTLLANLVDVLWEQDQPFYFMLVLAHQPELARSRGVLERLEDHLERHDRPNNRIIARVSLKGEQTDVLEVLDELDELAHEVLSVASLQGRRFSAATVASATGHDELAVMRTATRLCERGILRTANGPAPFDYFGHGVFEFASPRVAAAVRRRVSVEERRLLHGRIANHLLLQRSKLRDGRERLDSSSADRPDSLLTDKFARDADKLDAALRSLNLMLAEHLVGAERWMEAPRFLADTARELEKPARQNDFEEAEQARQTVWLTHLAEQTLLSLMRVQPRNEPADTMRAAFDVATIAATCRTRMGCYATALSLLERALEFARWMEDRELEIRALGRKLGALYRSGQHDRARALFEEVLDQYKVDATPWHIIEVFRTFQQWEHPDVSVRRLEALAETFEQLGRQEIADAAYTLVLRAHAEMLFERFETGELGHSDLADVIAEAEKHGFGGESRSILLEKFEEGVREELVRHGWFHLQSRERLALVRAAIELLERSRRMRELFELCRSTSRTENDTTTADRAKIGYARVFALWRARAQTVLETWDAAATGEEPAHDEKPIANLRRELLTGRLDHNTYFTALREGIDAADRQKMRREAIALRSRLAAEGTIKRDKAERILAEVEQLVSHADDESLKLYVMATRLRMARGDADTLEALDKRAEATAAKYYARAADDDRIWLASIAAEIAETSGRDRDRDAWFKHQVRTLGRARPDAPPAPFEPLDLVEAAREARSPLPDAPSVRSLIEAARDAHADGDFDLAIEKLDAARTRAPMAPEAWPAARELEEELSLAWEAKASNDADAEAMTRAIDALSRSVDYSRKLGQFDVAVESLGRAVQLARRNQTEVFWDLHAELRAMALELGSVDQVDRAFDISFDLLARSQRRPVFGESEPLELEDALEEFVANNTRMLRRIGAGSLLSKWDAMLAQVIEQTKQIPGP</sequence>
<evidence type="ECO:0000313" key="2">
    <source>
        <dbReference type="EMBL" id="QDG50383.1"/>
    </source>
</evidence>
<protein>
    <submittedName>
        <fullName evidence="2">Tetratricopeptide repeat protein</fullName>
    </submittedName>
</protein>
<keyword evidence="3" id="KW-1185">Reference proteome</keyword>
<name>A0A4Y6PQ93_PERCE</name>
<dbReference type="Pfam" id="PF13424">
    <property type="entry name" value="TPR_12"/>
    <property type="match status" value="1"/>
</dbReference>
<feature type="domain" description="Orc1-like AAA ATPase" evidence="1">
    <location>
        <begin position="6"/>
        <end position="190"/>
    </location>
</feature>
<dbReference type="EMBL" id="CP041186">
    <property type="protein sequence ID" value="QDG50383.1"/>
    <property type="molecule type" value="Genomic_DNA"/>
</dbReference>
<dbReference type="SUPFAM" id="SSF48452">
    <property type="entry name" value="TPR-like"/>
    <property type="match status" value="1"/>
</dbReference>
<dbReference type="Proteomes" id="UP000315995">
    <property type="component" value="Chromosome"/>
</dbReference>
<dbReference type="InterPro" id="IPR011990">
    <property type="entry name" value="TPR-like_helical_dom_sf"/>
</dbReference>
<accession>A0A4Y6PQ93</accession>
<dbReference type="InterPro" id="IPR041664">
    <property type="entry name" value="AAA_16"/>
</dbReference>
<accession>A0A5B8Y1N1</accession>
<dbReference type="RefSeq" id="WP_141196877.1">
    <property type="nucleotide sequence ID" value="NZ_CP041186.1"/>
</dbReference>
<dbReference type="Pfam" id="PF13191">
    <property type="entry name" value="AAA_16"/>
    <property type="match status" value="1"/>
</dbReference>
<organism evidence="2 3">
    <name type="scientific">Persicimonas caeni</name>
    <dbReference type="NCBI Taxonomy" id="2292766"/>
    <lineage>
        <taxon>Bacteria</taxon>
        <taxon>Deltaproteobacteria</taxon>
        <taxon>Bradymonadales</taxon>
        <taxon>Bradymonadaceae</taxon>
        <taxon>Persicimonas</taxon>
    </lineage>
</organism>
<dbReference type="AlphaFoldDB" id="A0A4Y6PQ93"/>
<gene>
    <name evidence="2" type="ORF">FIV42_06435</name>
</gene>
<evidence type="ECO:0000259" key="1">
    <source>
        <dbReference type="Pfam" id="PF13191"/>
    </source>
</evidence>
<dbReference type="Gene3D" id="1.25.40.10">
    <property type="entry name" value="Tetratricopeptide repeat domain"/>
    <property type="match status" value="1"/>
</dbReference>